<dbReference type="SUPFAM" id="SSF52096">
    <property type="entry name" value="ClpP/crotonase"/>
    <property type="match status" value="1"/>
</dbReference>
<dbReference type="PANTHER" id="PTHR32060">
    <property type="entry name" value="TAIL-SPECIFIC PROTEASE"/>
    <property type="match status" value="1"/>
</dbReference>
<dbReference type="InterPro" id="IPR040573">
    <property type="entry name" value="TSP_N"/>
</dbReference>
<comment type="caution">
    <text evidence="7">The sequence shown here is derived from an EMBL/GenBank/DDBJ whole genome shotgun (WGS) entry which is preliminary data.</text>
</comment>
<evidence type="ECO:0000256" key="5">
    <source>
        <dbReference type="RuleBase" id="RU004404"/>
    </source>
</evidence>
<feature type="domain" description="PDZ" evidence="6">
    <location>
        <begin position="234"/>
        <end position="319"/>
    </location>
</feature>
<dbReference type="CDD" id="cd07560">
    <property type="entry name" value="Peptidase_S41_CPP"/>
    <property type="match status" value="1"/>
</dbReference>
<gene>
    <name evidence="7" type="ORF">DCC88_10925</name>
</gene>
<sequence length="671" mass="76926">MRLKMILLFAFVFYCLNEGTETPLLAYEQNPRIARTNHSILSCKEVKARIETMLILHFQFNELNNDLAKRTIIKLFESLDPEKIYFLKSDILNFKSDIKKNLNENDCSFIFDVKKIFKSRVMERNVKIKNILSTPIDLKKTEYINITKKNWSESENEANEKITKKIKLQFLTNKENEESEKLVRIRLQKSYERFEKNIESINNDKLFHIFLNSFAMSLDPHSIHMMPTDHESFIIHISNKLEGIGAQLQEKDGYIIIRSLVPGASAEKIGKLQVNDKILAVDINDGKGFYDLLDASVEDAVNLIRGKKGTTLKLLIQRNTENIIKKFPVTLVRDEIELKDELVKTEIVNLENKKIGIIKIPSFYTDLKCKSKFFLHCKGVSYDVEKELKKLSQEKVDGILIDLRNNGGGDFPESLRLTGFFLPQGTAVQTKDKNQSIRSQTIEKSKSYYMGPLVVLINKLSASASEIFVGAVQDYGRGIIVGDKNTFGKATVQIIQEIPGIKNRKTDGALKITQSKFYRPAGESNQKYGVLSNIIIPNNLEIYEIGENFLDYALSKDAISPSKNFKPMQNLSVMINKLNKLSQDRINKDKKFQELNAKIKMLKLARNKPIAITKENIKLIEELESPKFYLEKKNFNKKVVNDDDLQLQEALKITLDTINLSKDPAYLSLQN</sequence>
<dbReference type="GO" id="GO:0030288">
    <property type="term" value="C:outer membrane-bounded periplasmic space"/>
    <property type="evidence" value="ECO:0007669"/>
    <property type="project" value="TreeGrafter"/>
</dbReference>
<dbReference type="Gene3D" id="2.30.42.10">
    <property type="match status" value="1"/>
</dbReference>
<dbReference type="SMART" id="SM00228">
    <property type="entry name" value="PDZ"/>
    <property type="match status" value="1"/>
</dbReference>
<dbReference type="InterPro" id="IPR005151">
    <property type="entry name" value="Tail-specific_protease"/>
</dbReference>
<protein>
    <recommendedName>
        <fullName evidence="6">PDZ domain-containing protein</fullName>
    </recommendedName>
</protein>
<evidence type="ECO:0000256" key="3">
    <source>
        <dbReference type="ARBA" id="ARBA00022801"/>
    </source>
</evidence>
<dbReference type="InterPro" id="IPR020992">
    <property type="entry name" value="Tail_Prtase_C"/>
</dbReference>
<dbReference type="InterPro" id="IPR004447">
    <property type="entry name" value="Peptidase_S41A"/>
</dbReference>
<dbReference type="InterPro" id="IPR001478">
    <property type="entry name" value="PDZ"/>
</dbReference>
<accession>A0A369KU69</accession>
<dbReference type="Pfam" id="PF17804">
    <property type="entry name" value="TSP_NTD"/>
    <property type="match status" value="1"/>
</dbReference>
<organism evidence="7 8">
    <name type="scientific">Spirobacillus cienkowskii</name>
    <dbReference type="NCBI Taxonomy" id="495820"/>
    <lineage>
        <taxon>Bacteria</taxon>
        <taxon>Pseudomonadati</taxon>
        <taxon>Bdellovibrionota</taxon>
        <taxon>Oligoflexia</taxon>
        <taxon>Silvanigrellales</taxon>
        <taxon>Spirobacillus</taxon>
    </lineage>
</organism>
<dbReference type="AlphaFoldDB" id="A0A369KU69"/>
<dbReference type="Gene3D" id="3.90.226.10">
    <property type="entry name" value="2-enoyl-CoA Hydratase, Chain A, domain 1"/>
    <property type="match status" value="1"/>
</dbReference>
<evidence type="ECO:0000256" key="1">
    <source>
        <dbReference type="ARBA" id="ARBA00009179"/>
    </source>
</evidence>
<dbReference type="InterPro" id="IPR036034">
    <property type="entry name" value="PDZ_sf"/>
</dbReference>
<keyword evidence="8" id="KW-1185">Reference proteome</keyword>
<dbReference type="GO" id="GO:0008236">
    <property type="term" value="F:serine-type peptidase activity"/>
    <property type="evidence" value="ECO:0007669"/>
    <property type="project" value="UniProtKB-KW"/>
</dbReference>
<dbReference type="NCBIfam" id="TIGR00225">
    <property type="entry name" value="prc"/>
    <property type="match status" value="1"/>
</dbReference>
<dbReference type="EMBL" id="QOVW01000091">
    <property type="protein sequence ID" value="RDB35303.1"/>
    <property type="molecule type" value="Genomic_DNA"/>
</dbReference>
<dbReference type="Pfam" id="PF11818">
    <property type="entry name" value="DUF3340"/>
    <property type="match status" value="1"/>
</dbReference>
<dbReference type="GO" id="GO:0006508">
    <property type="term" value="P:proteolysis"/>
    <property type="evidence" value="ECO:0007669"/>
    <property type="project" value="UniProtKB-KW"/>
</dbReference>
<reference evidence="7" key="1">
    <citation type="submission" date="2018-04" db="EMBL/GenBank/DDBJ databases">
        <title>Draft genome sequence of the Candidatus Spirobacillus cienkowskii, a pathogen of freshwater Daphnia species, reconstructed from hemolymph metagenomic reads.</title>
        <authorList>
            <person name="Bresciani L."/>
            <person name="Lemos L.N."/>
            <person name="Wale N."/>
            <person name="Lin J.Y."/>
            <person name="Fernandes G.R."/>
            <person name="Duffy M.A."/>
            <person name="Rodrigues J.M."/>
        </authorList>
    </citation>
    <scope>NUCLEOTIDE SEQUENCE [LARGE SCALE GENOMIC DNA]</scope>
    <source>
        <strain evidence="7">Binning01</strain>
    </source>
</reference>
<dbReference type="CDD" id="cd06782">
    <property type="entry name" value="cpPDZ_CPP-like"/>
    <property type="match status" value="1"/>
</dbReference>
<dbReference type="PANTHER" id="PTHR32060:SF22">
    <property type="entry name" value="CARBOXYL-TERMINAL-PROCESSING PEPTIDASE 3, CHLOROPLASTIC"/>
    <property type="match status" value="1"/>
</dbReference>
<dbReference type="Pfam" id="PF00595">
    <property type="entry name" value="PDZ"/>
    <property type="match status" value="1"/>
</dbReference>
<dbReference type="SUPFAM" id="SSF50156">
    <property type="entry name" value="PDZ domain-like"/>
    <property type="match status" value="1"/>
</dbReference>
<evidence type="ECO:0000256" key="2">
    <source>
        <dbReference type="ARBA" id="ARBA00022670"/>
    </source>
</evidence>
<evidence type="ECO:0000313" key="7">
    <source>
        <dbReference type="EMBL" id="RDB35303.1"/>
    </source>
</evidence>
<keyword evidence="3 5" id="KW-0378">Hydrolase</keyword>
<dbReference type="Pfam" id="PF03572">
    <property type="entry name" value="Peptidase_S41"/>
    <property type="match status" value="1"/>
</dbReference>
<dbReference type="SMART" id="SM00245">
    <property type="entry name" value="TSPc"/>
    <property type="match status" value="1"/>
</dbReference>
<evidence type="ECO:0000313" key="8">
    <source>
        <dbReference type="Proteomes" id="UP000253934"/>
    </source>
</evidence>
<dbReference type="PROSITE" id="PS50106">
    <property type="entry name" value="PDZ"/>
    <property type="match status" value="1"/>
</dbReference>
<dbReference type="GO" id="GO:0007165">
    <property type="term" value="P:signal transduction"/>
    <property type="evidence" value="ECO:0007669"/>
    <property type="project" value="TreeGrafter"/>
</dbReference>
<evidence type="ECO:0000256" key="4">
    <source>
        <dbReference type="ARBA" id="ARBA00022825"/>
    </source>
</evidence>
<keyword evidence="2 5" id="KW-0645">Protease</keyword>
<proteinExistence type="inferred from homology"/>
<name>A0A369KU69_9BACT</name>
<keyword evidence="4 5" id="KW-0720">Serine protease</keyword>
<evidence type="ECO:0000259" key="6">
    <source>
        <dbReference type="PROSITE" id="PS50106"/>
    </source>
</evidence>
<dbReference type="InterPro" id="IPR029045">
    <property type="entry name" value="ClpP/crotonase-like_dom_sf"/>
</dbReference>
<dbReference type="Proteomes" id="UP000253934">
    <property type="component" value="Unassembled WGS sequence"/>
</dbReference>
<dbReference type="GO" id="GO:0004175">
    <property type="term" value="F:endopeptidase activity"/>
    <property type="evidence" value="ECO:0007669"/>
    <property type="project" value="TreeGrafter"/>
</dbReference>
<comment type="similarity">
    <text evidence="1 5">Belongs to the peptidase S41A family.</text>
</comment>